<keyword evidence="2" id="KW-1185">Reference proteome</keyword>
<name>I0ESE3_HELCM</name>
<dbReference type="OrthoDB" id="5326688at2"/>
<dbReference type="PATRIC" id="fig|1163745.3.peg.893"/>
<reference evidence="1 2" key="1">
    <citation type="journal article" date="2013" name="PLoS ONE">
        <title>Sequence Divergence and Conservation in Genomes ofHelicobacter cetorum Strains from a Dolphin and a Whale.</title>
        <authorList>
            <person name="Kersulyte D."/>
            <person name="Rossi M."/>
            <person name="Berg D.E."/>
        </authorList>
    </citation>
    <scope>NUCLEOTIDE SEQUENCE [LARGE SCALE GENOMIC DNA]</scope>
    <source>
        <strain evidence="1 2">MIT 99-5656</strain>
    </source>
</reference>
<evidence type="ECO:0008006" key="3">
    <source>
        <dbReference type="Google" id="ProtNLM"/>
    </source>
</evidence>
<dbReference type="Proteomes" id="UP000005013">
    <property type="component" value="Chromosome"/>
</dbReference>
<proteinExistence type="predicted"/>
<dbReference type="EMBL" id="CP003481">
    <property type="protein sequence ID" value="AFI05862.1"/>
    <property type="molecule type" value="Genomic_DNA"/>
</dbReference>
<evidence type="ECO:0000313" key="1">
    <source>
        <dbReference type="EMBL" id="AFI05862.1"/>
    </source>
</evidence>
<organism evidence="1 2">
    <name type="scientific">Helicobacter cetorum (strain ATCC BAA-540 / CCUG 52418 / MIT 99-5656)</name>
    <dbReference type="NCBI Taxonomy" id="1163745"/>
    <lineage>
        <taxon>Bacteria</taxon>
        <taxon>Pseudomonadati</taxon>
        <taxon>Campylobacterota</taxon>
        <taxon>Epsilonproteobacteria</taxon>
        <taxon>Campylobacterales</taxon>
        <taxon>Helicobacteraceae</taxon>
        <taxon>Helicobacter</taxon>
    </lineage>
</organism>
<protein>
    <recommendedName>
        <fullName evidence="3">DNA methyltransferase</fullName>
    </recommendedName>
</protein>
<evidence type="ECO:0000313" key="2">
    <source>
        <dbReference type="Proteomes" id="UP000005013"/>
    </source>
</evidence>
<gene>
    <name evidence="1" type="ordered locus">HCD_04240</name>
</gene>
<dbReference type="KEGG" id="hcm:HCD_04240"/>
<dbReference type="HOGENOM" id="CLU_1608581_0_0_7"/>
<accession>I0ESE3</accession>
<dbReference type="STRING" id="1163745.HCD_04240"/>
<sequence length="165" mass="18458">MIGGYGVLEKYLKSHKNESCDFYHVEKMIKVIARTIEIQSLLEILTNDLPHLEGNTSKNLIQEILQDLPPPPHLSQVALAGVRQARASQKYLHAFITHYHGNVSHIQPHHRGQLCISPMSNLALICDRGSKASPISNIFMSNMLCDLHLNGSGSYAFLLYRLGSK</sequence>
<dbReference type="AlphaFoldDB" id="I0ESE3"/>